<name>T1L076_TETUR</name>
<dbReference type="Proteomes" id="UP000015104">
    <property type="component" value="Unassembled WGS sequence"/>
</dbReference>
<accession>T1L076</accession>
<dbReference type="HOGENOM" id="CLU_3425288_0_0_1"/>
<dbReference type="EnsemblMetazoa" id="tetur29g01470.1">
    <property type="protein sequence ID" value="tetur29g01470.1"/>
    <property type="gene ID" value="tetur29g01470"/>
</dbReference>
<dbReference type="AlphaFoldDB" id="T1L076"/>
<evidence type="ECO:0000313" key="2">
    <source>
        <dbReference type="Proteomes" id="UP000015104"/>
    </source>
</evidence>
<proteinExistence type="predicted"/>
<protein>
    <submittedName>
        <fullName evidence="1">Uncharacterized protein</fullName>
    </submittedName>
</protein>
<sequence>MQHKEFEQPMIRVLSLIEPPLG</sequence>
<dbReference type="EMBL" id="CAEY01000763">
    <property type="status" value="NOT_ANNOTATED_CDS"/>
    <property type="molecule type" value="Genomic_DNA"/>
</dbReference>
<keyword evidence="2" id="KW-1185">Reference proteome</keyword>
<organism evidence="1 2">
    <name type="scientific">Tetranychus urticae</name>
    <name type="common">Two-spotted spider mite</name>
    <dbReference type="NCBI Taxonomy" id="32264"/>
    <lineage>
        <taxon>Eukaryota</taxon>
        <taxon>Metazoa</taxon>
        <taxon>Ecdysozoa</taxon>
        <taxon>Arthropoda</taxon>
        <taxon>Chelicerata</taxon>
        <taxon>Arachnida</taxon>
        <taxon>Acari</taxon>
        <taxon>Acariformes</taxon>
        <taxon>Trombidiformes</taxon>
        <taxon>Prostigmata</taxon>
        <taxon>Eleutherengona</taxon>
        <taxon>Raphignathae</taxon>
        <taxon>Tetranychoidea</taxon>
        <taxon>Tetranychidae</taxon>
        <taxon>Tetranychus</taxon>
    </lineage>
</organism>
<reference evidence="1" key="2">
    <citation type="submission" date="2015-06" db="UniProtKB">
        <authorList>
            <consortium name="EnsemblMetazoa"/>
        </authorList>
    </citation>
    <scope>IDENTIFICATION</scope>
</reference>
<evidence type="ECO:0000313" key="1">
    <source>
        <dbReference type="EnsemblMetazoa" id="tetur29g01470.1"/>
    </source>
</evidence>
<reference evidence="2" key="1">
    <citation type="submission" date="2011-08" db="EMBL/GenBank/DDBJ databases">
        <authorList>
            <person name="Rombauts S."/>
        </authorList>
    </citation>
    <scope>NUCLEOTIDE SEQUENCE</scope>
    <source>
        <strain evidence="2">London</strain>
    </source>
</reference>